<feature type="domain" description="HAT C-terminal dimerisation" evidence="2">
    <location>
        <begin position="1"/>
        <end position="40"/>
    </location>
</feature>
<name>A0A0L0VD99_9BASI</name>
<evidence type="ECO:0000313" key="3">
    <source>
        <dbReference type="EMBL" id="KNE97156.1"/>
    </source>
</evidence>
<dbReference type="Pfam" id="PF05699">
    <property type="entry name" value="Dimer_Tnp_hAT"/>
    <property type="match status" value="1"/>
</dbReference>
<organism evidence="3 4">
    <name type="scientific">Puccinia striiformis f. sp. tritici PST-78</name>
    <dbReference type="NCBI Taxonomy" id="1165861"/>
    <lineage>
        <taxon>Eukaryota</taxon>
        <taxon>Fungi</taxon>
        <taxon>Dikarya</taxon>
        <taxon>Basidiomycota</taxon>
        <taxon>Pucciniomycotina</taxon>
        <taxon>Pucciniomycetes</taxon>
        <taxon>Pucciniales</taxon>
        <taxon>Pucciniaceae</taxon>
        <taxon>Puccinia</taxon>
    </lineage>
</organism>
<gene>
    <name evidence="3" type="ORF">PSTG_09583</name>
</gene>
<proteinExistence type="predicted"/>
<dbReference type="Proteomes" id="UP000054564">
    <property type="component" value="Unassembled WGS sequence"/>
</dbReference>
<evidence type="ECO:0000259" key="2">
    <source>
        <dbReference type="Pfam" id="PF05699"/>
    </source>
</evidence>
<dbReference type="EMBL" id="AJIL01000072">
    <property type="protein sequence ID" value="KNE97156.1"/>
    <property type="molecule type" value="Genomic_DNA"/>
</dbReference>
<evidence type="ECO:0000313" key="4">
    <source>
        <dbReference type="Proteomes" id="UP000054564"/>
    </source>
</evidence>
<dbReference type="OrthoDB" id="1715602at2759"/>
<dbReference type="AlphaFoldDB" id="A0A0L0VD99"/>
<comment type="caution">
    <text evidence="3">The sequence shown here is derived from an EMBL/GenBank/DDBJ whole genome shotgun (WGS) entry which is preliminary data.</text>
</comment>
<dbReference type="SUPFAM" id="SSF53098">
    <property type="entry name" value="Ribonuclease H-like"/>
    <property type="match status" value="1"/>
</dbReference>
<dbReference type="InterPro" id="IPR012337">
    <property type="entry name" value="RNaseH-like_sf"/>
</dbReference>
<keyword evidence="4" id="KW-1185">Reference proteome</keyword>
<reference evidence="4" key="1">
    <citation type="submission" date="2014-03" db="EMBL/GenBank/DDBJ databases">
        <title>The Genome Sequence of Puccinia striiformis f. sp. tritici PST-78.</title>
        <authorList>
            <consortium name="The Broad Institute Genome Sequencing Platform"/>
            <person name="Cuomo C."/>
            <person name="Hulbert S."/>
            <person name="Chen X."/>
            <person name="Walker B."/>
            <person name="Young S.K."/>
            <person name="Zeng Q."/>
            <person name="Gargeya S."/>
            <person name="Fitzgerald M."/>
            <person name="Haas B."/>
            <person name="Abouelleil A."/>
            <person name="Alvarado L."/>
            <person name="Arachchi H.M."/>
            <person name="Berlin A.M."/>
            <person name="Chapman S.B."/>
            <person name="Goldberg J."/>
            <person name="Griggs A."/>
            <person name="Gujja S."/>
            <person name="Hansen M."/>
            <person name="Howarth C."/>
            <person name="Imamovic A."/>
            <person name="Larimer J."/>
            <person name="McCowan C."/>
            <person name="Montmayeur A."/>
            <person name="Murphy C."/>
            <person name="Neiman D."/>
            <person name="Pearson M."/>
            <person name="Priest M."/>
            <person name="Roberts A."/>
            <person name="Saif S."/>
            <person name="Shea T."/>
            <person name="Sisk P."/>
            <person name="Sykes S."/>
            <person name="Wortman J."/>
            <person name="Nusbaum C."/>
            <person name="Birren B."/>
        </authorList>
    </citation>
    <scope>NUCLEOTIDE SEQUENCE [LARGE SCALE GENOMIC DNA]</scope>
    <source>
        <strain evidence="4">race PST-78</strain>
    </source>
</reference>
<feature type="region of interest" description="Disordered" evidence="1">
    <location>
        <begin position="90"/>
        <end position="111"/>
    </location>
</feature>
<accession>A0A0L0VD99</accession>
<evidence type="ECO:0000256" key="1">
    <source>
        <dbReference type="SAM" id="MobiDB-lite"/>
    </source>
</evidence>
<protein>
    <recommendedName>
        <fullName evidence="2">HAT C-terminal dimerisation domain-containing protein</fullName>
    </recommendedName>
</protein>
<dbReference type="InterPro" id="IPR008906">
    <property type="entry name" value="HATC_C_dom"/>
</dbReference>
<dbReference type="GO" id="GO:0046983">
    <property type="term" value="F:protein dimerization activity"/>
    <property type="evidence" value="ECO:0007669"/>
    <property type="project" value="InterPro"/>
</dbReference>
<sequence length="111" mass="12419">MALNVLSCPATTVDVERSFSFGRDYVSLKRHRLSSSSVTKGMTVAFYSKNRKIKPGMLHKWKLKKANETKQKGKGKGKYLRIATLAVRKARDASRTAPQNSNIESFEAANK</sequence>